<keyword evidence="1" id="KW-1133">Transmembrane helix</keyword>
<keyword evidence="1" id="KW-0812">Transmembrane</keyword>
<feature type="transmembrane region" description="Helical" evidence="1">
    <location>
        <begin position="245"/>
        <end position="263"/>
    </location>
</feature>
<protein>
    <submittedName>
        <fullName evidence="3">DUF1194 domain-containing protein</fullName>
    </submittedName>
</protein>
<evidence type="ECO:0000256" key="1">
    <source>
        <dbReference type="SAM" id="Phobius"/>
    </source>
</evidence>
<dbReference type="SUPFAM" id="SSF53300">
    <property type="entry name" value="vWA-like"/>
    <property type="match status" value="1"/>
</dbReference>
<dbReference type="EMBL" id="BSYI01000014">
    <property type="protein sequence ID" value="GMG82901.1"/>
    <property type="molecule type" value="Genomic_DNA"/>
</dbReference>
<name>A0ABQ6LKG3_9RHOB</name>
<gene>
    <name evidence="3" type="ORF">LNKW23_21140</name>
</gene>
<dbReference type="Gene3D" id="3.40.50.410">
    <property type="entry name" value="von Willebrand factor, type A domain"/>
    <property type="match status" value="1"/>
</dbReference>
<dbReference type="NCBIfam" id="TIGR03370">
    <property type="entry name" value="VPLPA-CTERM"/>
    <property type="match status" value="1"/>
</dbReference>
<keyword evidence="4" id="KW-1185">Reference proteome</keyword>
<dbReference type="InterPro" id="IPR022472">
    <property type="entry name" value="VPLPA-CTERM"/>
</dbReference>
<comment type="caution">
    <text evidence="3">The sequence shown here is derived from an EMBL/GenBank/DDBJ whole genome shotgun (WGS) entry which is preliminary data.</text>
</comment>
<dbReference type="InterPro" id="IPR010607">
    <property type="entry name" value="DUF1194"/>
</dbReference>
<reference evidence="3 4" key="1">
    <citation type="submission" date="2023-04" db="EMBL/GenBank/DDBJ databases">
        <title>Marinoamorphus aggregata gen. nov., sp. Nov., isolate from tissue of brittle star Ophioplocus japonicus.</title>
        <authorList>
            <person name="Kawano K."/>
            <person name="Sawayama S."/>
            <person name="Nakagawa S."/>
        </authorList>
    </citation>
    <scope>NUCLEOTIDE SEQUENCE [LARGE SCALE GENOMIC DNA]</scope>
    <source>
        <strain evidence="3 4">NKW23</strain>
    </source>
</reference>
<feature type="chain" id="PRO_5046738748" evidence="2">
    <location>
        <begin position="31"/>
        <end position="274"/>
    </location>
</feature>
<feature type="signal peptide" evidence="2">
    <location>
        <begin position="1"/>
        <end position="30"/>
    </location>
</feature>
<organism evidence="3 4">
    <name type="scientific">Paralimibaculum aggregatum</name>
    <dbReference type="NCBI Taxonomy" id="3036245"/>
    <lineage>
        <taxon>Bacteria</taxon>
        <taxon>Pseudomonadati</taxon>
        <taxon>Pseudomonadota</taxon>
        <taxon>Alphaproteobacteria</taxon>
        <taxon>Rhodobacterales</taxon>
        <taxon>Paracoccaceae</taxon>
        <taxon>Paralimibaculum</taxon>
    </lineage>
</organism>
<keyword evidence="1" id="KW-0472">Membrane</keyword>
<dbReference type="Proteomes" id="UP001239909">
    <property type="component" value="Unassembled WGS sequence"/>
</dbReference>
<proteinExistence type="predicted"/>
<evidence type="ECO:0000313" key="4">
    <source>
        <dbReference type="Proteomes" id="UP001239909"/>
    </source>
</evidence>
<evidence type="ECO:0000313" key="3">
    <source>
        <dbReference type="EMBL" id="GMG82901.1"/>
    </source>
</evidence>
<accession>A0ABQ6LKG3</accession>
<evidence type="ECO:0000256" key="2">
    <source>
        <dbReference type="SAM" id="SignalP"/>
    </source>
</evidence>
<dbReference type="InterPro" id="IPR036465">
    <property type="entry name" value="vWFA_dom_sf"/>
</dbReference>
<sequence>MRMTFANAAGWRGTIYGAVATAMLALPAQAATTVDMELQLLMDISGSVSSSEFTLQRQGYVDAFNDPQVQAAILDTSGGDIGAIAVQFIYWSGAGSQEIAVDWTLIDSAAAASAFASDIAGTSRPFNGSTAPGSAIDFGVPLFASNDFDAAEQVIDVSGDGAQNEGASTSASRDAALAAGIDRINGIYVEGEVGLGAWYDANIKGGTDAFVIAATGFDTFGDALKLKLRSEIQGTTPGQLGDVPLPAPAFMLIGGLAGLAFVGRRRKKAITDPA</sequence>
<keyword evidence="2" id="KW-0732">Signal</keyword>
<dbReference type="Pfam" id="PF06707">
    <property type="entry name" value="DUF1194"/>
    <property type="match status" value="1"/>
</dbReference>